<evidence type="ECO:0000256" key="11">
    <source>
        <dbReference type="SAM" id="MobiDB-lite"/>
    </source>
</evidence>
<evidence type="ECO:0000256" key="2">
    <source>
        <dbReference type="ARBA" id="ARBA00006875"/>
    </source>
</evidence>
<dbReference type="InterPro" id="IPR008805">
    <property type="entry name" value="RIB43A"/>
</dbReference>
<dbReference type="OrthoDB" id="449511at2759"/>
<keyword evidence="7" id="KW-0206">Cytoskeleton</keyword>
<dbReference type="PANTHER" id="PTHR14517">
    <property type="entry name" value="RIB43A-RELATED"/>
    <property type="match status" value="1"/>
</dbReference>
<dbReference type="Proteomes" id="UP000591131">
    <property type="component" value="Unassembled WGS sequence"/>
</dbReference>
<feature type="compositionally biased region" description="Basic and acidic residues" evidence="11">
    <location>
        <begin position="87"/>
        <end position="104"/>
    </location>
</feature>
<accession>A0A7J6MCT8</accession>
<evidence type="ECO:0000256" key="1">
    <source>
        <dbReference type="ARBA" id="ARBA00004611"/>
    </source>
</evidence>
<keyword evidence="5 10" id="KW-0175">Coiled coil</keyword>
<feature type="non-terminal residue" evidence="12">
    <location>
        <position position="313"/>
    </location>
</feature>
<comment type="subcellular location">
    <subcellularLocation>
        <location evidence="1">Cytoplasm</location>
        <location evidence="1">Cytoskeleton</location>
        <location evidence="1">Flagellum axoneme</location>
    </subcellularLocation>
</comment>
<evidence type="ECO:0000256" key="8">
    <source>
        <dbReference type="ARBA" id="ARBA00023273"/>
    </source>
</evidence>
<keyword evidence="8" id="KW-0966">Cell projection</keyword>
<protein>
    <submittedName>
        <fullName evidence="12">Uncharacterized protein</fullName>
    </submittedName>
</protein>
<keyword evidence="3" id="KW-0963">Cytoplasm</keyword>
<organism evidence="12 13">
    <name type="scientific">Perkinsus chesapeaki</name>
    <name type="common">Clam parasite</name>
    <name type="synonym">Perkinsus andrewsi</name>
    <dbReference type="NCBI Taxonomy" id="330153"/>
    <lineage>
        <taxon>Eukaryota</taxon>
        <taxon>Sar</taxon>
        <taxon>Alveolata</taxon>
        <taxon>Perkinsozoa</taxon>
        <taxon>Perkinsea</taxon>
        <taxon>Perkinsida</taxon>
        <taxon>Perkinsidae</taxon>
        <taxon>Perkinsus</taxon>
    </lineage>
</organism>
<comment type="similarity">
    <text evidence="2">Belongs to the RIB43A family.</text>
</comment>
<feature type="region of interest" description="Disordered" evidence="11">
    <location>
        <begin position="61"/>
        <end position="104"/>
    </location>
</feature>
<name>A0A7J6MCT8_PERCH</name>
<evidence type="ECO:0000256" key="5">
    <source>
        <dbReference type="ARBA" id="ARBA00023054"/>
    </source>
</evidence>
<feature type="coiled-coil region" evidence="10">
    <location>
        <begin position="231"/>
        <end position="268"/>
    </location>
</feature>
<proteinExistence type="inferred from homology"/>
<evidence type="ECO:0000256" key="4">
    <source>
        <dbReference type="ARBA" id="ARBA00022846"/>
    </source>
</evidence>
<comment type="caution">
    <text evidence="12">The sequence shown here is derived from an EMBL/GenBank/DDBJ whole genome shotgun (WGS) entry which is preliminary data.</text>
</comment>
<evidence type="ECO:0000256" key="10">
    <source>
        <dbReference type="SAM" id="Coils"/>
    </source>
</evidence>
<comment type="subunit">
    <text evidence="9">Microtubule inner protein component of sperm flagellar doublet microtubules.</text>
</comment>
<evidence type="ECO:0000256" key="9">
    <source>
        <dbReference type="ARBA" id="ARBA00046435"/>
    </source>
</evidence>
<feature type="coiled-coil region" evidence="10">
    <location>
        <begin position="1"/>
        <end position="35"/>
    </location>
</feature>
<evidence type="ECO:0000313" key="13">
    <source>
        <dbReference type="Proteomes" id="UP000591131"/>
    </source>
</evidence>
<sequence>IAEKVARLQSEREKEKALERAVMRAHEELTKKEMEVHNSRRATQAELRAFLAKQVAERQARDAAENNVTSVEKYGPSSVQVMEGEDELKKAREREQKKQQRDALEQQMFEKIRRKHKVSEYNAAMPARPYGDLAGPKEDIAARARRLAKETFEANRKLAEEAAHRHFAARDAEESLARAELEYMKCEQRIINEPPTVKLDGGRRYRKDAYRGAPGGADKDVNAVRDEQVEASRMNLTIEKSEEALEAMTREKERRAAVKEMAQRYREKAAMLRGVAVENIHTAARKREEPPLVTKCGDVHDEFFDQFGKSTIC</sequence>
<keyword evidence="6" id="KW-0969">Cilium</keyword>
<evidence type="ECO:0000256" key="7">
    <source>
        <dbReference type="ARBA" id="ARBA00023212"/>
    </source>
</evidence>
<reference evidence="12 13" key="1">
    <citation type="submission" date="2020-04" db="EMBL/GenBank/DDBJ databases">
        <title>Perkinsus chesapeaki whole genome sequence.</title>
        <authorList>
            <person name="Bogema D.R."/>
        </authorList>
    </citation>
    <scope>NUCLEOTIDE SEQUENCE [LARGE SCALE GENOMIC DNA]</scope>
    <source>
        <strain evidence="12">ATCC PRA-425</strain>
    </source>
</reference>
<gene>
    <name evidence="12" type="ORF">FOL47_002568</name>
</gene>
<dbReference type="PANTHER" id="PTHR14517:SF6">
    <property type="entry name" value="RE41410P"/>
    <property type="match status" value="1"/>
</dbReference>
<evidence type="ECO:0000256" key="3">
    <source>
        <dbReference type="ARBA" id="ARBA00022490"/>
    </source>
</evidence>
<keyword evidence="4" id="KW-0282">Flagellum</keyword>
<evidence type="ECO:0000313" key="12">
    <source>
        <dbReference type="EMBL" id="KAF4669408.1"/>
    </source>
</evidence>
<dbReference type="Pfam" id="PF05914">
    <property type="entry name" value="RIB43A"/>
    <property type="match status" value="1"/>
</dbReference>
<evidence type="ECO:0000256" key="6">
    <source>
        <dbReference type="ARBA" id="ARBA00023069"/>
    </source>
</evidence>
<dbReference type="AlphaFoldDB" id="A0A7J6MCT8"/>
<keyword evidence="13" id="KW-1185">Reference proteome</keyword>
<dbReference type="EMBL" id="JAAPAO010000171">
    <property type="protein sequence ID" value="KAF4669408.1"/>
    <property type="molecule type" value="Genomic_DNA"/>
</dbReference>